<dbReference type="EMBL" id="JACHKZ010000023">
    <property type="protein sequence ID" value="MBB6579132.1"/>
    <property type="molecule type" value="Genomic_DNA"/>
</dbReference>
<evidence type="ECO:0000313" key="2">
    <source>
        <dbReference type="Proteomes" id="UP000562492"/>
    </source>
</evidence>
<proteinExistence type="predicted"/>
<keyword evidence="2" id="KW-1185">Reference proteome</keyword>
<gene>
    <name evidence="1" type="ORF">HNP33_003242</name>
</gene>
<protein>
    <recommendedName>
        <fullName evidence="3">Secreted protein</fullName>
    </recommendedName>
</protein>
<evidence type="ECO:0008006" key="3">
    <source>
        <dbReference type="Google" id="ProtNLM"/>
    </source>
</evidence>
<name>A0ABR6RIZ8_9BURK</name>
<organism evidence="1 2">
    <name type="scientific">Comamonas odontotermitis</name>
    <dbReference type="NCBI Taxonomy" id="379895"/>
    <lineage>
        <taxon>Bacteria</taxon>
        <taxon>Pseudomonadati</taxon>
        <taxon>Pseudomonadota</taxon>
        <taxon>Betaproteobacteria</taxon>
        <taxon>Burkholderiales</taxon>
        <taxon>Comamonadaceae</taxon>
        <taxon>Comamonas</taxon>
    </lineage>
</organism>
<sequence>MALALFNTDMRVRFAAPTTLSNSLWRLLVAWMASEATSLVVSINTFCAKAMCVPPHSSMAVSISLIKRIEFRMVFL</sequence>
<evidence type="ECO:0000313" key="1">
    <source>
        <dbReference type="EMBL" id="MBB6579132.1"/>
    </source>
</evidence>
<dbReference type="Proteomes" id="UP000562492">
    <property type="component" value="Unassembled WGS sequence"/>
</dbReference>
<dbReference type="RefSeq" id="WP_184710116.1">
    <property type="nucleotide sequence ID" value="NZ_JACHKZ010000023.1"/>
</dbReference>
<reference evidence="1 2" key="1">
    <citation type="submission" date="2020-08" db="EMBL/GenBank/DDBJ databases">
        <title>Functional genomics of gut bacteria from endangered species of beetles.</title>
        <authorList>
            <person name="Carlos-Shanley C."/>
        </authorList>
    </citation>
    <scope>NUCLEOTIDE SEQUENCE [LARGE SCALE GENOMIC DNA]</scope>
    <source>
        <strain evidence="1 2">S00124</strain>
    </source>
</reference>
<comment type="caution">
    <text evidence="1">The sequence shown here is derived from an EMBL/GenBank/DDBJ whole genome shotgun (WGS) entry which is preliminary data.</text>
</comment>
<accession>A0ABR6RIZ8</accession>